<reference evidence="2 3" key="1">
    <citation type="submission" date="2011-11" db="EMBL/GenBank/DDBJ databases">
        <title>The Noncontiguous Finished genome of Jonquetella anthropi DSM 22815.</title>
        <authorList>
            <consortium name="US DOE Joint Genome Institute (JGI-PGF)"/>
            <person name="Lucas S."/>
            <person name="Copeland A."/>
            <person name="Lapidus A."/>
            <person name="Glavina del Rio T."/>
            <person name="Dalin E."/>
            <person name="Tice H."/>
            <person name="Bruce D."/>
            <person name="Goodwin L."/>
            <person name="Pitluck S."/>
            <person name="Peters L."/>
            <person name="Mikhailova N."/>
            <person name="Held B."/>
            <person name="Kyrpides N."/>
            <person name="Mavromatis K."/>
            <person name="Ivanova N."/>
            <person name="Markowitz V."/>
            <person name="Cheng J.-F."/>
            <person name="Hugenholtz P."/>
            <person name="Woyke T."/>
            <person name="Wu D."/>
            <person name="Gronow S."/>
            <person name="Wellnitz S."/>
            <person name="Brambilla E."/>
            <person name="Klenk H.-P."/>
            <person name="Eisen J.A."/>
        </authorList>
    </citation>
    <scope>NUCLEOTIDE SEQUENCE [LARGE SCALE GENOMIC DNA]</scope>
    <source>
        <strain evidence="2 3">DSM 22815</strain>
    </source>
</reference>
<accession>H0UK62</accession>
<dbReference type="AlphaFoldDB" id="H0UK62"/>
<keyword evidence="1" id="KW-1133">Transmembrane helix</keyword>
<dbReference type="EMBL" id="CM001376">
    <property type="protein sequence ID" value="EHM13071.1"/>
    <property type="molecule type" value="Genomic_DNA"/>
</dbReference>
<feature type="transmembrane region" description="Helical" evidence="1">
    <location>
        <begin position="12"/>
        <end position="33"/>
    </location>
</feature>
<gene>
    <name evidence="2" type="ORF">JonanDRAFT_0685</name>
</gene>
<protein>
    <submittedName>
        <fullName evidence="2">Uncharacterized protein</fullName>
    </submittedName>
</protein>
<keyword evidence="1" id="KW-0812">Transmembrane</keyword>
<dbReference type="HOGENOM" id="CLU_2716981_0_0_0"/>
<keyword evidence="1" id="KW-0472">Membrane</keyword>
<proteinExistence type="predicted"/>
<organism evidence="2 3">
    <name type="scientific">Jonquetella anthropi DSM 22815</name>
    <dbReference type="NCBI Taxonomy" id="885272"/>
    <lineage>
        <taxon>Bacteria</taxon>
        <taxon>Thermotogati</taxon>
        <taxon>Synergistota</taxon>
        <taxon>Synergistia</taxon>
        <taxon>Synergistales</taxon>
        <taxon>Dethiosulfovibrionaceae</taxon>
        <taxon>Jonquetella</taxon>
    </lineage>
</organism>
<evidence type="ECO:0000313" key="2">
    <source>
        <dbReference type="EMBL" id="EHM13071.1"/>
    </source>
</evidence>
<dbReference type="STRING" id="885272.JonanDRAFT_0685"/>
<sequence length="72" mass="7610">MFHNLPPLNVQALLGVASGVVTFLLVKVINACLSGRTPSSPWGLIWLRVLLGFFAAAALWLVGAALLGRVVI</sequence>
<keyword evidence="3" id="KW-1185">Reference proteome</keyword>
<feature type="transmembrane region" description="Helical" evidence="1">
    <location>
        <begin position="45"/>
        <end position="67"/>
    </location>
</feature>
<name>H0UK62_9BACT</name>
<evidence type="ECO:0000256" key="1">
    <source>
        <dbReference type="SAM" id="Phobius"/>
    </source>
</evidence>
<dbReference type="RefSeq" id="WP_008522786.1">
    <property type="nucleotide sequence ID" value="NZ_CM001376.1"/>
</dbReference>
<dbReference type="Proteomes" id="UP000003806">
    <property type="component" value="Chromosome"/>
</dbReference>
<dbReference type="OrthoDB" id="6224at2"/>
<evidence type="ECO:0000313" key="3">
    <source>
        <dbReference type="Proteomes" id="UP000003806"/>
    </source>
</evidence>